<evidence type="ECO:0000313" key="1">
    <source>
        <dbReference type="EMBL" id="CAD9778781.1"/>
    </source>
</evidence>
<accession>A0A7S2U5S2</accession>
<reference evidence="1" key="1">
    <citation type="submission" date="2021-01" db="EMBL/GenBank/DDBJ databases">
        <authorList>
            <person name="Corre E."/>
            <person name="Pelletier E."/>
            <person name="Niang G."/>
            <person name="Scheremetjew M."/>
            <person name="Finn R."/>
            <person name="Kale V."/>
            <person name="Holt S."/>
            <person name="Cochrane G."/>
            <person name="Meng A."/>
            <person name="Brown T."/>
            <person name="Cohen L."/>
        </authorList>
    </citation>
    <scope>NUCLEOTIDE SEQUENCE</scope>
    <source>
        <strain evidence="1">CCMP622</strain>
    </source>
</reference>
<gene>
    <name evidence="1" type="ORF">LSP00402_LOCUS22797</name>
</gene>
<organism evidence="1">
    <name type="scientific">Lotharella oceanica</name>
    <dbReference type="NCBI Taxonomy" id="641309"/>
    <lineage>
        <taxon>Eukaryota</taxon>
        <taxon>Sar</taxon>
        <taxon>Rhizaria</taxon>
        <taxon>Cercozoa</taxon>
        <taxon>Chlorarachniophyceae</taxon>
        <taxon>Lotharella</taxon>
    </lineage>
</organism>
<proteinExistence type="predicted"/>
<sequence length="125" mass="14370">MAMPEAKHQNLGNPCTKLQIVDSKASPGSEWSAQPHSDVKQACLKRPMAQKKIPQLVTLHTRITKGSRTPLRQYRMTRTGKNLRARTKQVCNLQHLFHRCHKENNLKACYPCMIRQRLKKAEEIG</sequence>
<protein>
    <submittedName>
        <fullName evidence="1">Uncharacterized protein</fullName>
    </submittedName>
</protein>
<dbReference type="AlphaFoldDB" id="A0A7S2U5S2"/>
<dbReference type="EMBL" id="HBHP01037081">
    <property type="protein sequence ID" value="CAD9778781.1"/>
    <property type="molecule type" value="Transcribed_RNA"/>
</dbReference>
<name>A0A7S2U5S2_9EUKA</name>